<protein>
    <submittedName>
        <fullName evidence="2">Uncharacterized protein</fullName>
    </submittedName>
</protein>
<accession>A0AAV0L969</accession>
<dbReference type="Proteomes" id="UP001154282">
    <property type="component" value="Unassembled WGS sequence"/>
</dbReference>
<reference evidence="2" key="1">
    <citation type="submission" date="2022-08" db="EMBL/GenBank/DDBJ databases">
        <authorList>
            <person name="Gutierrez-Valencia J."/>
        </authorList>
    </citation>
    <scope>NUCLEOTIDE SEQUENCE</scope>
</reference>
<evidence type="ECO:0000256" key="1">
    <source>
        <dbReference type="SAM" id="SignalP"/>
    </source>
</evidence>
<keyword evidence="1" id="KW-0732">Signal</keyword>
<evidence type="ECO:0000313" key="2">
    <source>
        <dbReference type="EMBL" id="CAI0430958.1"/>
    </source>
</evidence>
<feature type="signal peptide" evidence="1">
    <location>
        <begin position="1"/>
        <end position="16"/>
    </location>
</feature>
<dbReference type="EMBL" id="CAMGYJ010000006">
    <property type="protein sequence ID" value="CAI0430958.1"/>
    <property type="molecule type" value="Genomic_DNA"/>
</dbReference>
<name>A0AAV0L969_9ROSI</name>
<evidence type="ECO:0000313" key="3">
    <source>
        <dbReference type="Proteomes" id="UP001154282"/>
    </source>
</evidence>
<feature type="chain" id="PRO_5043314493" evidence="1">
    <location>
        <begin position="17"/>
        <end position="107"/>
    </location>
</feature>
<comment type="caution">
    <text evidence="2">The sequence shown here is derived from an EMBL/GenBank/DDBJ whole genome shotgun (WGS) entry which is preliminary data.</text>
</comment>
<sequence>MKALYLLPFLCLLATALYFSSHGFSSSSTNLVPIPSRRSMREWNIPTSITQLYVYGNKKDLEQDEQKNIKEHEELVENVNDSNHVNELIYHIDYNGVTTHPTPRDRP</sequence>
<proteinExistence type="predicted"/>
<organism evidence="2 3">
    <name type="scientific">Linum tenue</name>
    <dbReference type="NCBI Taxonomy" id="586396"/>
    <lineage>
        <taxon>Eukaryota</taxon>
        <taxon>Viridiplantae</taxon>
        <taxon>Streptophyta</taxon>
        <taxon>Embryophyta</taxon>
        <taxon>Tracheophyta</taxon>
        <taxon>Spermatophyta</taxon>
        <taxon>Magnoliopsida</taxon>
        <taxon>eudicotyledons</taxon>
        <taxon>Gunneridae</taxon>
        <taxon>Pentapetalae</taxon>
        <taxon>rosids</taxon>
        <taxon>fabids</taxon>
        <taxon>Malpighiales</taxon>
        <taxon>Linaceae</taxon>
        <taxon>Linum</taxon>
    </lineage>
</organism>
<gene>
    <name evidence="2" type="ORF">LITE_LOCUS22843</name>
</gene>
<dbReference type="AlphaFoldDB" id="A0AAV0L969"/>
<keyword evidence="3" id="KW-1185">Reference proteome</keyword>